<evidence type="ECO:0000313" key="6">
    <source>
        <dbReference type="Proteomes" id="UP000287996"/>
    </source>
</evidence>
<comment type="caution">
    <text evidence="5">The sequence shown here is derived from an EMBL/GenBank/DDBJ whole genome shotgun (WGS) entry which is preliminary data.</text>
</comment>
<keyword evidence="2" id="KW-1133">Transmembrane helix</keyword>
<dbReference type="PANTHER" id="PTHR40940">
    <property type="entry name" value="PROTEIN BATD-RELATED"/>
    <property type="match status" value="1"/>
</dbReference>
<evidence type="ECO:0000259" key="4">
    <source>
        <dbReference type="Pfam" id="PF25607"/>
    </source>
</evidence>
<gene>
    <name evidence="5" type="ORF">CWI84_04905</name>
</gene>
<dbReference type="Pfam" id="PF13584">
    <property type="entry name" value="BatD"/>
    <property type="match status" value="3"/>
</dbReference>
<accession>A0A432ZRF2</accession>
<feature type="transmembrane region" description="Helical" evidence="2">
    <location>
        <begin position="430"/>
        <end position="451"/>
    </location>
</feature>
<dbReference type="PANTHER" id="PTHR40940:SF1">
    <property type="entry name" value="PROTEIN BATD"/>
    <property type="match status" value="1"/>
</dbReference>
<dbReference type="InterPro" id="IPR057699">
    <property type="entry name" value="DUF7939"/>
</dbReference>
<sequence>MVRVFTALLGLLMLLSGAAQATVTKVTASVDKNPVVVNESFILTVTVNDDVNSDQYKPEQWFGDFIVGGTQISRKTSIINGEQSRLTTFRTVLIPQTAGTVTIPAITIHGSRSAPIELQVLAEGQAPAGIANRVAFVTASVDQQSVYVQQQLTYIAKLYLAADLNRGNLSAPQLNNADIRQIGRDEESTEIVDGRRYHVYQRTYVITPSESGTFEIKGARFNGEVYRSGQRSMFSSFSNTEPVSAIADDTTLQVKPIPNNWQGHWLPSDLVSLSRQVSPANKDINVGEPITVTFMLTAVGVKPEQLPDINSQFPDSVQVYPDNTDTDHFTRNGTNIAQKTITLAVVPQQPGKLTLPEVKIPWFNTKTQQRNYAVVPAQTLNIVGDANAGSKYTPPTSTPSTDKTNAANPAAAMPVTIDKPQIIETTKLPAWLWLVIVIAAASLLLNLYLLWRGVRSKASTPQQATTASAQPSNAWKSLQRACKENNAEAAERALRQWVKQHYGQAAGSLLAIAQQFHDPRLEQQIQQLSAALYSVNKPRWNGGKALYQQLRQHLSESGKRKHQAHSDLPELYGEKSL</sequence>
<dbReference type="OrthoDB" id="5293418at2"/>
<evidence type="ECO:0000256" key="3">
    <source>
        <dbReference type="SAM" id="SignalP"/>
    </source>
</evidence>
<protein>
    <recommendedName>
        <fullName evidence="4">DUF7939 domain-containing protein</fullName>
    </recommendedName>
</protein>
<organism evidence="5 6">
    <name type="scientific">Idiomarina tyrosinivorans</name>
    <dbReference type="NCBI Taxonomy" id="1445662"/>
    <lineage>
        <taxon>Bacteria</taxon>
        <taxon>Pseudomonadati</taxon>
        <taxon>Pseudomonadota</taxon>
        <taxon>Gammaproteobacteria</taxon>
        <taxon>Alteromonadales</taxon>
        <taxon>Idiomarinaceae</taxon>
        <taxon>Idiomarina</taxon>
    </lineage>
</organism>
<name>A0A432ZRF2_9GAMM</name>
<dbReference type="Proteomes" id="UP000287996">
    <property type="component" value="Unassembled WGS sequence"/>
</dbReference>
<keyword evidence="2" id="KW-0472">Membrane</keyword>
<dbReference type="AlphaFoldDB" id="A0A432ZRF2"/>
<dbReference type="RefSeq" id="WP_126841463.1">
    <property type="nucleotide sequence ID" value="NZ_PIQH01000004.1"/>
</dbReference>
<evidence type="ECO:0000313" key="5">
    <source>
        <dbReference type="EMBL" id="RUO80406.1"/>
    </source>
</evidence>
<feature type="region of interest" description="Disordered" evidence="1">
    <location>
        <begin position="554"/>
        <end position="577"/>
    </location>
</feature>
<evidence type="ECO:0000256" key="1">
    <source>
        <dbReference type="SAM" id="MobiDB-lite"/>
    </source>
</evidence>
<feature type="signal peptide" evidence="3">
    <location>
        <begin position="1"/>
        <end position="21"/>
    </location>
</feature>
<keyword evidence="2" id="KW-0812">Transmembrane</keyword>
<feature type="domain" description="DUF7939" evidence="4">
    <location>
        <begin position="472"/>
        <end position="555"/>
    </location>
</feature>
<dbReference type="Pfam" id="PF25607">
    <property type="entry name" value="DUF7939"/>
    <property type="match status" value="1"/>
</dbReference>
<keyword evidence="6" id="KW-1185">Reference proteome</keyword>
<reference evidence="5 6" key="1">
    <citation type="journal article" date="2011" name="Front. Microbiol.">
        <title>Genomic signatures of strain selection and enhancement in Bacillus atrophaeus var. globigii, a historical biowarfare simulant.</title>
        <authorList>
            <person name="Gibbons H.S."/>
            <person name="Broomall S.M."/>
            <person name="McNew L.A."/>
            <person name="Daligault H."/>
            <person name="Chapman C."/>
            <person name="Bruce D."/>
            <person name="Karavis M."/>
            <person name="Krepps M."/>
            <person name="McGregor P.A."/>
            <person name="Hong C."/>
            <person name="Park K.H."/>
            <person name="Akmal A."/>
            <person name="Feldman A."/>
            <person name="Lin J.S."/>
            <person name="Chang W.E."/>
            <person name="Higgs B.W."/>
            <person name="Demirev P."/>
            <person name="Lindquist J."/>
            <person name="Liem A."/>
            <person name="Fochler E."/>
            <person name="Read T.D."/>
            <person name="Tapia R."/>
            <person name="Johnson S."/>
            <person name="Bishop-Lilly K.A."/>
            <person name="Detter C."/>
            <person name="Han C."/>
            <person name="Sozhamannan S."/>
            <person name="Rosenzweig C.N."/>
            <person name="Skowronski E.W."/>
        </authorList>
    </citation>
    <scope>NUCLEOTIDE SEQUENCE [LARGE SCALE GENOMIC DNA]</scope>
    <source>
        <strain evidence="5 6">CC-PW-9</strain>
    </source>
</reference>
<dbReference type="InterPro" id="IPR025738">
    <property type="entry name" value="BatD"/>
</dbReference>
<dbReference type="EMBL" id="PIQH01000004">
    <property type="protein sequence ID" value="RUO80406.1"/>
    <property type="molecule type" value="Genomic_DNA"/>
</dbReference>
<evidence type="ECO:0000256" key="2">
    <source>
        <dbReference type="SAM" id="Phobius"/>
    </source>
</evidence>
<feature type="chain" id="PRO_5019384670" description="DUF7939 domain-containing protein" evidence="3">
    <location>
        <begin position="22"/>
        <end position="577"/>
    </location>
</feature>
<keyword evidence="3" id="KW-0732">Signal</keyword>
<proteinExistence type="predicted"/>